<dbReference type="PROSITE" id="PS50076">
    <property type="entry name" value="DNAJ_2"/>
    <property type="match status" value="1"/>
</dbReference>
<dbReference type="InterPro" id="IPR012677">
    <property type="entry name" value="Nucleotide-bd_a/b_plait_sf"/>
</dbReference>
<evidence type="ECO:0000313" key="7">
    <source>
        <dbReference type="EMBL" id="RNA27845.1"/>
    </source>
</evidence>
<dbReference type="InterPro" id="IPR036869">
    <property type="entry name" value="J_dom_sf"/>
</dbReference>
<keyword evidence="8" id="KW-1185">Reference proteome</keyword>
<evidence type="ECO:0000259" key="6">
    <source>
        <dbReference type="PROSITE" id="PS50103"/>
    </source>
</evidence>
<dbReference type="Gene3D" id="1.25.40.10">
    <property type="entry name" value="Tetratricopeptide repeat domain"/>
    <property type="match status" value="1"/>
</dbReference>
<dbReference type="InterPro" id="IPR019734">
    <property type="entry name" value="TPR_rpt"/>
</dbReference>
<dbReference type="Gene3D" id="1.10.287.110">
    <property type="entry name" value="DnaJ domain"/>
    <property type="match status" value="1"/>
</dbReference>
<gene>
    <name evidence="7" type="ORF">BpHYR1_043800</name>
</gene>
<dbReference type="InterPro" id="IPR035979">
    <property type="entry name" value="RBD_domain_sf"/>
</dbReference>
<evidence type="ECO:0000259" key="4">
    <source>
        <dbReference type="PROSITE" id="PS50076"/>
    </source>
</evidence>
<evidence type="ECO:0000259" key="5">
    <source>
        <dbReference type="PROSITE" id="PS50102"/>
    </source>
</evidence>
<dbReference type="InterPro" id="IPR000504">
    <property type="entry name" value="RRM_dom"/>
</dbReference>
<dbReference type="Pfam" id="PF13181">
    <property type="entry name" value="TPR_8"/>
    <property type="match status" value="2"/>
</dbReference>
<dbReference type="PROSITE" id="PS50102">
    <property type="entry name" value="RRM"/>
    <property type="match status" value="1"/>
</dbReference>
<evidence type="ECO:0000256" key="2">
    <source>
        <dbReference type="PROSITE-ProRule" id="PRU00339"/>
    </source>
</evidence>
<dbReference type="PROSITE" id="PS50103">
    <property type="entry name" value="ZF_C3H1"/>
    <property type="match status" value="1"/>
</dbReference>
<dbReference type="SMART" id="SM00271">
    <property type="entry name" value="DnaJ"/>
    <property type="match status" value="1"/>
</dbReference>
<dbReference type="GO" id="GO:0008270">
    <property type="term" value="F:zinc ion binding"/>
    <property type="evidence" value="ECO:0007669"/>
    <property type="project" value="UniProtKB-KW"/>
</dbReference>
<keyword evidence="2" id="KW-0802">TPR repeat</keyword>
<dbReference type="SUPFAM" id="SSF54928">
    <property type="entry name" value="RNA-binding domain, RBD"/>
    <property type="match status" value="1"/>
</dbReference>
<dbReference type="SUPFAM" id="SSF46565">
    <property type="entry name" value="Chaperone J-domain"/>
    <property type="match status" value="1"/>
</dbReference>
<feature type="repeat" description="TPR" evidence="2">
    <location>
        <begin position="204"/>
        <end position="237"/>
    </location>
</feature>
<feature type="domain" description="RRM" evidence="5">
    <location>
        <begin position="453"/>
        <end position="525"/>
    </location>
</feature>
<dbReference type="AlphaFoldDB" id="A0A3M7RWX8"/>
<reference evidence="7 8" key="1">
    <citation type="journal article" date="2018" name="Sci. Rep.">
        <title>Genomic signatures of local adaptation to the degree of environmental predictability in rotifers.</title>
        <authorList>
            <person name="Franch-Gras L."/>
            <person name="Hahn C."/>
            <person name="Garcia-Roger E.M."/>
            <person name="Carmona M.J."/>
            <person name="Serra M."/>
            <person name="Gomez A."/>
        </authorList>
    </citation>
    <scope>NUCLEOTIDE SEQUENCE [LARGE SCALE GENOMIC DNA]</scope>
    <source>
        <strain evidence="7">HYR1</strain>
    </source>
</reference>
<dbReference type="CDD" id="cd06257">
    <property type="entry name" value="DnaJ"/>
    <property type="match status" value="1"/>
</dbReference>
<accession>A0A3M7RWX8</accession>
<keyword evidence="3" id="KW-0862">Zinc</keyword>
<dbReference type="SUPFAM" id="SSF48452">
    <property type="entry name" value="TPR-like"/>
    <property type="match status" value="1"/>
</dbReference>
<dbReference type="CDD" id="cd00590">
    <property type="entry name" value="RRM_SF"/>
    <property type="match status" value="1"/>
</dbReference>
<dbReference type="PANTHER" id="PTHR47678">
    <property type="entry name" value="TETRATRICOPEPTIDE REPEAT PROTEIN 31"/>
    <property type="match status" value="1"/>
</dbReference>
<dbReference type="STRING" id="10195.A0A3M7RWX8"/>
<dbReference type="PROSITE" id="PS50005">
    <property type="entry name" value="TPR"/>
    <property type="match status" value="1"/>
</dbReference>
<sequence>MAISTEKAYETLNLPLGKFSLQLSASKMSIHQYPDSASKDAIEQSYKKLAVKWHPEKYTTSKNIQDAFKKFKSINLAFRKLIHNERNDKDITLQEMFEQYRQVFQNESVKKNKLINGQSQNGDIKNAIKNTLLELNNNNDFINNKNLNSQNNTNMSHKQIDQINKNHRLKVNDKNNNEENHENHFHLVRKEEQIEQTLVAKKMAQTLALRGNDLAKQGEFSKAVEKFTEAMKYDVNDQRLYGNRSYCFDKIGQFQEALNDANKAIAIEPLWAKGYFRKGRALYGLKYYKEAEEAYETVSTIENIDDPELEEELYKVRSLQLQEMGFSKTQSESAIKSYGTVQAALEAILACCDTDKSNESCSDIENNELDYGENEIDGEEVNPFAKKVEANTTSNTKLKSVLASSSIGLKIKTPGSQSSSSSTTNSIETEKFIEFTNNTKSSSNSNNQNSPSTSLWIGNVDPNVNEEMLSDLFSQYGQLSNVRCLPEKYCAFVNFKTKEDAQRAMLNLQGKNLEGQRILIKYPDNPNTAILGTLLAKNQSNNKTGNDKKIVNSQISNKTDNISKIADSNGLKLSGPVNGNECYFWRTTGCLYGDKCHYEHIKKNRGIDKKPWHK</sequence>
<evidence type="ECO:0000256" key="3">
    <source>
        <dbReference type="PROSITE-ProRule" id="PRU00723"/>
    </source>
</evidence>
<dbReference type="Proteomes" id="UP000276133">
    <property type="component" value="Unassembled WGS sequence"/>
</dbReference>
<feature type="domain" description="J" evidence="4">
    <location>
        <begin position="7"/>
        <end position="101"/>
    </location>
</feature>
<dbReference type="EMBL" id="REGN01002483">
    <property type="protein sequence ID" value="RNA27845.1"/>
    <property type="molecule type" value="Genomic_DNA"/>
</dbReference>
<dbReference type="InterPro" id="IPR011990">
    <property type="entry name" value="TPR-like_helical_dom_sf"/>
</dbReference>
<evidence type="ECO:0000256" key="1">
    <source>
        <dbReference type="PROSITE-ProRule" id="PRU00176"/>
    </source>
</evidence>
<organism evidence="7 8">
    <name type="scientific">Brachionus plicatilis</name>
    <name type="common">Marine rotifer</name>
    <name type="synonym">Brachionus muelleri</name>
    <dbReference type="NCBI Taxonomy" id="10195"/>
    <lineage>
        <taxon>Eukaryota</taxon>
        <taxon>Metazoa</taxon>
        <taxon>Spiralia</taxon>
        <taxon>Gnathifera</taxon>
        <taxon>Rotifera</taxon>
        <taxon>Eurotatoria</taxon>
        <taxon>Monogononta</taxon>
        <taxon>Pseudotrocha</taxon>
        <taxon>Ploima</taxon>
        <taxon>Brachionidae</taxon>
        <taxon>Brachionus</taxon>
    </lineage>
</organism>
<dbReference type="GO" id="GO:0003723">
    <property type="term" value="F:RNA binding"/>
    <property type="evidence" value="ECO:0007669"/>
    <property type="project" value="UniProtKB-UniRule"/>
</dbReference>
<dbReference type="Pfam" id="PF00076">
    <property type="entry name" value="RRM_1"/>
    <property type="match status" value="1"/>
</dbReference>
<keyword evidence="3" id="KW-0479">Metal-binding</keyword>
<dbReference type="Pfam" id="PF00226">
    <property type="entry name" value="DnaJ"/>
    <property type="match status" value="1"/>
</dbReference>
<name>A0A3M7RWX8_BRAPC</name>
<dbReference type="SMART" id="SM00028">
    <property type="entry name" value="TPR"/>
    <property type="match status" value="3"/>
</dbReference>
<dbReference type="OrthoDB" id="2017782at2759"/>
<dbReference type="PANTHER" id="PTHR47678:SF4">
    <property type="entry name" value="SHOCK PROTEIN 70 (HSP70)-INTERACTING PROTEIN, PUTATIVE-RELATED"/>
    <property type="match status" value="1"/>
</dbReference>
<evidence type="ECO:0000313" key="8">
    <source>
        <dbReference type="Proteomes" id="UP000276133"/>
    </source>
</evidence>
<keyword evidence="3" id="KW-0863">Zinc-finger</keyword>
<dbReference type="InterPro" id="IPR000571">
    <property type="entry name" value="Znf_CCCH"/>
</dbReference>
<comment type="caution">
    <text evidence="7">The sequence shown here is derived from an EMBL/GenBank/DDBJ whole genome shotgun (WGS) entry which is preliminary data.</text>
</comment>
<dbReference type="InterPro" id="IPR001623">
    <property type="entry name" value="DnaJ_domain"/>
</dbReference>
<dbReference type="Gene3D" id="3.30.70.330">
    <property type="match status" value="1"/>
</dbReference>
<protein>
    <submittedName>
        <fullName evidence="7">Tetratricopeptide repeat 31</fullName>
    </submittedName>
</protein>
<dbReference type="SMART" id="SM00360">
    <property type="entry name" value="RRM"/>
    <property type="match status" value="1"/>
</dbReference>
<feature type="domain" description="C3H1-type" evidence="6">
    <location>
        <begin position="576"/>
        <end position="603"/>
    </location>
</feature>
<keyword evidence="1" id="KW-0694">RNA-binding</keyword>
<feature type="zinc finger region" description="C3H1-type" evidence="3">
    <location>
        <begin position="576"/>
        <end position="603"/>
    </location>
</feature>
<proteinExistence type="predicted"/>